<protein>
    <submittedName>
        <fullName evidence="1">45545_t:CDS:1</fullName>
    </submittedName>
</protein>
<name>A0ABN7UV21_GIGMA</name>
<keyword evidence="2" id="KW-1185">Reference proteome</keyword>
<dbReference type="Proteomes" id="UP000789901">
    <property type="component" value="Unassembled WGS sequence"/>
</dbReference>
<evidence type="ECO:0000313" key="1">
    <source>
        <dbReference type="EMBL" id="CAG8682153.1"/>
    </source>
</evidence>
<reference evidence="1 2" key="1">
    <citation type="submission" date="2021-06" db="EMBL/GenBank/DDBJ databases">
        <authorList>
            <person name="Kallberg Y."/>
            <person name="Tangrot J."/>
            <person name="Rosling A."/>
        </authorList>
    </citation>
    <scope>NUCLEOTIDE SEQUENCE [LARGE SCALE GENOMIC DNA]</scope>
    <source>
        <strain evidence="1 2">120-4 pot B 10/14</strain>
    </source>
</reference>
<evidence type="ECO:0000313" key="2">
    <source>
        <dbReference type="Proteomes" id="UP000789901"/>
    </source>
</evidence>
<dbReference type="EMBL" id="CAJVQB010006335">
    <property type="protein sequence ID" value="CAG8682153.1"/>
    <property type="molecule type" value="Genomic_DNA"/>
</dbReference>
<sequence length="45" mass="5349">LKSLTEASIITRDLKYMVVKWSDQVVRIYYLILIRLSNFETNDIS</sequence>
<feature type="non-terminal residue" evidence="1">
    <location>
        <position position="1"/>
    </location>
</feature>
<accession>A0ABN7UV21</accession>
<organism evidence="1 2">
    <name type="scientific">Gigaspora margarita</name>
    <dbReference type="NCBI Taxonomy" id="4874"/>
    <lineage>
        <taxon>Eukaryota</taxon>
        <taxon>Fungi</taxon>
        <taxon>Fungi incertae sedis</taxon>
        <taxon>Mucoromycota</taxon>
        <taxon>Glomeromycotina</taxon>
        <taxon>Glomeromycetes</taxon>
        <taxon>Diversisporales</taxon>
        <taxon>Gigasporaceae</taxon>
        <taxon>Gigaspora</taxon>
    </lineage>
</organism>
<comment type="caution">
    <text evidence="1">The sequence shown here is derived from an EMBL/GenBank/DDBJ whole genome shotgun (WGS) entry which is preliminary data.</text>
</comment>
<gene>
    <name evidence="1" type="ORF">GMARGA_LOCUS11025</name>
</gene>
<proteinExistence type="predicted"/>